<dbReference type="InterPro" id="IPR000182">
    <property type="entry name" value="GNAT_dom"/>
</dbReference>
<dbReference type="CDD" id="cd04301">
    <property type="entry name" value="NAT_SF"/>
    <property type="match status" value="1"/>
</dbReference>
<organism evidence="4 5">
    <name type="scientific">Chitinophaga ginsengisoli</name>
    <dbReference type="NCBI Taxonomy" id="363837"/>
    <lineage>
        <taxon>Bacteria</taxon>
        <taxon>Pseudomonadati</taxon>
        <taxon>Bacteroidota</taxon>
        <taxon>Chitinophagia</taxon>
        <taxon>Chitinophagales</taxon>
        <taxon>Chitinophagaceae</taxon>
        <taxon>Chitinophaga</taxon>
    </lineage>
</organism>
<dbReference type="AlphaFoldDB" id="A0A2P8GKK4"/>
<feature type="domain" description="N-acetyltransferase" evidence="3">
    <location>
        <begin position="8"/>
        <end position="175"/>
    </location>
</feature>
<keyword evidence="5" id="KW-1185">Reference proteome</keyword>
<gene>
    <name evidence="4" type="ORF">CLV42_10246</name>
</gene>
<dbReference type="PROSITE" id="PS51186">
    <property type="entry name" value="GNAT"/>
    <property type="match status" value="1"/>
</dbReference>
<comment type="caution">
    <text evidence="4">The sequence shown here is derived from an EMBL/GenBank/DDBJ whole genome shotgun (WGS) entry which is preliminary data.</text>
</comment>
<dbReference type="InterPro" id="IPR016181">
    <property type="entry name" value="Acyl_CoA_acyltransferase"/>
</dbReference>
<dbReference type="Pfam" id="PF13673">
    <property type="entry name" value="Acetyltransf_10"/>
    <property type="match status" value="1"/>
</dbReference>
<protein>
    <submittedName>
        <fullName evidence="4">Putative N-acetyltransferase YhbS</fullName>
    </submittedName>
</protein>
<dbReference type="GO" id="GO:0016747">
    <property type="term" value="F:acyltransferase activity, transferring groups other than amino-acyl groups"/>
    <property type="evidence" value="ECO:0007669"/>
    <property type="project" value="InterPro"/>
</dbReference>
<evidence type="ECO:0000256" key="1">
    <source>
        <dbReference type="ARBA" id="ARBA00022679"/>
    </source>
</evidence>
<sequence length="175" mass="19273">MQETHEVFTISPVTAADIPAVTQLINSAYKGEAGSKSWTSEGHLVEGERTTEAAILDIISLQGTTIFKCCDSQSVIVGSVLLEEKEATLYLGMLSVLPGAQTVGIGRRLIQYSEAFAKEHQYNTITITVIDKRKELIDWYRRKGFVPTGNQVPFSNKSSAARSSFSLIEMRKTLI</sequence>
<dbReference type="Proteomes" id="UP000240978">
    <property type="component" value="Unassembled WGS sequence"/>
</dbReference>
<evidence type="ECO:0000256" key="2">
    <source>
        <dbReference type="ARBA" id="ARBA00023315"/>
    </source>
</evidence>
<dbReference type="RefSeq" id="WP_106600769.1">
    <property type="nucleotide sequence ID" value="NZ_PYGK01000002.1"/>
</dbReference>
<name>A0A2P8GKK4_9BACT</name>
<evidence type="ECO:0000313" key="5">
    <source>
        <dbReference type="Proteomes" id="UP000240978"/>
    </source>
</evidence>
<proteinExistence type="predicted"/>
<evidence type="ECO:0000313" key="4">
    <source>
        <dbReference type="EMBL" id="PSL34475.1"/>
    </source>
</evidence>
<dbReference type="InterPro" id="IPR050832">
    <property type="entry name" value="Bact_Acetyltransf"/>
</dbReference>
<keyword evidence="2" id="KW-0012">Acyltransferase</keyword>
<reference evidence="4 5" key="1">
    <citation type="submission" date="2018-03" db="EMBL/GenBank/DDBJ databases">
        <title>Genomic Encyclopedia of Archaeal and Bacterial Type Strains, Phase II (KMG-II): from individual species to whole genera.</title>
        <authorList>
            <person name="Goeker M."/>
        </authorList>
    </citation>
    <scope>NUCLEOTIDE SEQUENCE [LARGE SCALE GENOMIC DNA]</scope>
    <source>
        <strain evidence="4 5">DSM 18107</strain>
    </source>
</reference>
<keyword evidence="1 4" id="KW-0808">Transferase</keyword>
<dbReference type="SUPFAM" id="SSF55729">
    <property type="entry name" value="Acyl-CoA N-acyltransferases (Nat)"/>
    <property type="match status" value="1"/>
</dbReference>
<evidence type="ECO:0000259" key="3">
    <source>
        <dbReference type="PROSITE" id="PS51186"/>
    </source>
</evidence>
<dbReference type="OrthoDB" id="9796381at2"/>
<dbReference type="PANTHER" id="PTHR43877">
    <property type="entry name" value="AMINOALKYLPHOSPHONATE N-ACETYLTRANSFERASE-RELATED-RELATED"/>
    <property type="match status" value="1"/>
</dbReference>
<accession>A0A2P8GKK4</accession>
<dbReference type="Gene3D" id="3.40.630.30">
    <property type="match status" value="1"/>
</dbReference>
<dbReference type="EMBL" id="PYGK01000002">
    <property type="protein sequence ID" value="PSL34475.1"/>
    <property type="molecule type" value="Genomic_DNA"/>
</dbReference>